<dbReference type="RefSeq" id="WP_203387861.1">
    <property type="nucleotide sequence ID" value="NZ_CP064781.1"/>
</dbReference>
<evidence type="ECO:0000256" key="1">
    <source>
        <dbReference type="SAM" id="SignalP"/>
    </source>
</evidence>
<accession>A0A974SQ37</accession>
<evidence type="ECO:0000313" key="3">
    <source>
        <dbReference type="Proteomes" id="UP000663444"/>
    </source>
</evidence>
<dbReference type="EMBL" id="CP064781">
    <property type="protein sequence ID" value="QRJ64318.1"/>
    <property type="molecule type" value="Genomic_DNA"/>
</dbReference>
<dbReference type="InterPro" id="IPR011990">
    <property type="entry name" value="TPR-like_helical_dom_sf"/>
</dbReference>
<dbReference type="AlphaFoldDB" id="A0A974SQ37"/>
<feature type="signal peptide" evidence="1">
    <location>
        <begin position="1"/>
        <end position="22"/>
    </location>
</feature>
<sequence length="162" mass="17316">MRGPVAGAAALLLATLVGSATAATAAATAFADLAAPLEIVVDRDPSRVAAAKRLARLHAETRDWAAAWRVLERSLAHAGRDAEYQGFAGTVLRQLKRPTDAAAAYRRAVTLQPDDGRWWLGLALALDDAGRKTEARQAFAAAGERRETLPPVLQKLAERRGR</sequence>
<dbReference type="Pfam" id="PF13432">
    <property type="entry name" value="TPR_16"/>
    <property type="match status" value="1"/>
</dbReference>
<dbReference type="Gene3D" id="1.25.40.10">
    <property type="entry name" value="Tetratricopeptide repeat domain"/>
    <property type="match status" value="1"/>
</dbReference>
<dbReference type="InterPro" id="IPR018108">
    <property type="entry name" value="MCP_transmembrane"/>
</dbReference>
<protein>
    <submittedName>
        <fullName evidence="2">Tetratricopeptide repeat protein</fullName>
    </submittedName>
</protein>
<keyword evidence="3" id="KW-1185">Reference proteome</keyword>
<name>A0A974SQ37_9RHOO</name>
<dbReference type="KEGG" id="ares:IWH25_02900"/>
<proteinExistence type="predicted"/>
<organism evidence="2 3">
    <name type="scientific">Azospira restricta</name>
    <dbReference type="NCBI Taxonomy" id="404405"/>
    <lineage>
        <taxon>Bacteria</taxon>
        <taxon>Pseudomonadati</taxon>
        <taxon>Pseudomonadota</taxon>
        <taxon>Betaproteobacteria</taxon>
        <taxon>Rhodocyclales</taxon>
        <taxon>Rhodocyclaceae</taxon>
        <taxon>Azospira</taxon>
    </lineage>
</organism>
<keyword evidence="1" id="KW-0732">Signal</keyword>
<feature type="chain" id="PRO_5038090188" evidence="1">
    <location>
        <begin position="23"/>
        <end position="162"/>
    </location>
</feature>
<evidence type="ECO:0000313" key="2">
    <source>
        <dbReference type="EMBL" id="QRJ64318.1"/>
    </source>
</evidence>
<dbReference type="SMART" id="SM00028">
    <property type="entry name" value="TPR"/>
    <property type="match status" value="3"/>
</dbReference>
<dbReference type="InterPro" id="IPR019734">
    <property type="entry name" value="TPR_rpt"/>
</dbReference>
<gene>
    <name evidence="2" type="ORF">IWH25_02900</name>
</gene>
<dbReference type="SUPFAM" id="SSF48452">
    <property type="entry name" value="TPR-like"/>
    <property type="match status" value="1"/>
</dbReference>
<dbReference type="PROSITE" id="PS50920">
    <property type="entry name" value="SOLCAR"/>
    <property type="match status" value="1"/>
</dbReference>
<reference evidence="2" key="1">
    <citation type="submission" date="2020-11" db="EMBL/GenBank/DDBJ databases">
        <title>Azospira restricta DSM 18626 genome sequence.</title>
        <authorList>
            <person name="Moe W.M."/>
        </authorList>
    </citation>
    <scope>NUCLEOTIDE SEQUENCE</scope>
    <source>
        <strain evidence="2">DSM 18626</strain>
    </source>
</reference>
<dbReference type="Proteomes" id="UP000663444">
    <property type="component" value="Chromosome"/>
</dbReference>